<dbReference type="Proteomes" id="UP000759537">
    <property type="component" value="Unassembled WGS sequence"/>
</dbReference>
<proteinExistence type="predicted"/>
<dbReference type="EMBL" id="WHVB01000041">
    <property type="protein sequence ID" value="KAF8466501.1"/>
    <property type="molecule type" value="Genomic_DNA"/>
</dbReference>
<feature type="region of interest" description="Disordered" evidence="1">
    <location>
        <begin position="201"/>
        <end position="225"/>
    </location>
</feature>
<protein>
    <submittedName>
        <fullName evidence="2">Uncharacterized protein</fullName>
    </submittedName>
</protein>
<dbReference type="AlphaFoldDB" id="A0A9P5JWK2"/>
<evidence type="ECO:0000313" key="3">
    <source>
        <dbReference type="Proteomes" id="UP000759537"/>
    </source>
</evidence>
<accession>A0A9P5JWK2</accession>
<sequence>MKEASLLTHFQHMPHLRNLQLSMAGFPLIEMPPITTSLLANLSCFHFHGKYAHMEWFVAALVTPSLRELHISVLDTSLRLHIPCLSKFIHIAGIVLFAARLTILKLCLTTSFFAHPRSVEDLFPEIVTIRTSFKSHRVGASSVILAAIEDIFFSLAIRNTHHESLLEDLLSWRNFLEGFRNVKVLRLHHGLEAQVADMLRQPTVNPPPREEVDPDATTFSSTSIDGNRSQFPLDILPSVEEIVVYARRPDTWIDEKERASVLESVGPFVTVQREVGCP</sequence>
<reference evidence="2" key="2">
    <citation type="journal article" date="2020" name="Nat. Commun.">
        <title>Large-scale genome sequencing of mycorrhizal fungi provides insights into the early evolution of symbiotic traits.</title>
        <authorList>
            <person name="Miyauchi S."/>
            <person name="Kiss E."/>
            <person name="Kuo A."/>
            <person name="Drula E."/>
            <person name="Kohler A."/>
            <person name="Sanchez-Garcia M."/>
            <person name="Morin E."/>
            <person name="Andreopoulos B."/>
            <person name="Barry K.W."/>
            <person name="Bonito G."/>
            <person name="Buee M."/>
            <person name="Carver A."/>
            <person name="Chen C."/>
            <person name="Cichocki N."/>
            <person name="Clum A."/>
            <person name="Culley D."/>
            <person name="Crous P.W."/>
            <person name="Fauchery L."/>
            <person name="Girlanda M."/>
            <person name="Hayes R.D."/>
            <person name="Keri Z."/>
            <person name="LaButti K."/>
            <person name="Lipzen A."/>
            <person name="Lombard V."/>
            <person name="Magnuson J."/>
            <person name="Maillard F."/>
            <person name="Murat C."/>
            <person name="Nolan M."/>
            <person name="Ohm R.A."/>
            <person name="Pangilinan J."/>
            <person name="Pereira M.F."/>
            <person name="Perotto S."/>
            <person name="Peter M."/>
            <person name="Pfister S."/>
            <person name="Riley R."/>
            <person name="Sitrit Y."/>
            <person name="Stielow J.B."/>
            <person name="Szollosi G."/>
            <person name="Zifcakova L."/>
            <person name="Stursova M."/>
            <person name="Spatafora J.W."/>
            <person name="Tedersoo L."/>
            <person name="Vaario L.M."/>
            <person name="Yamada A."/>
            <person name="Yan M."/>
            <person name="Wang P."/>
            <person name="Xu J."/>
            <person name="Bruns T."/>
            <person name="Baldrian P."/>
            <person name="Vilgalys R."/>
            <person name="Dunand C."/>
            <person name="Henrissat B."/>
            <person name="Grigoriev I.V."/>
            <person name="Hibbett D."/>
            <person name="Nagy L.G."/>
            <person name="Martin F.M."/>
        </authorList>
    </citation>
    <scope>NUCLEOTIDE SEQUENCE</scope>
    <source>
        <strain evidence="2">Prilba</strain>
    </source>
</reference>
<name>A0A9P5JWK2_9AGAM</name>
<evidence type="ECO:0000313" key="2">
    <source>
        <dbReference type="EMBL" id="KAF8466501.1"/>
    </source>
</evidence>
<keyword evidence="3" id="KW-1185">Reference proteome</keyword>
<reference evidence="2" key="1">
    <citation type="submission" date="2019-10" db="EMBL/GenBank/DDBJ databases">
        <authorList>
            <consortium name="DOE Joint Genome Institute"/>
            <person name="Kuo A."/>
            <person name="Miyauchi S."/>
            <person name="Kiss E."/>
            <person name="Drula E."/>
            <person name="Kohler A."/>
            <person name="Sanchez-Garcia M."/>
            <person name="Andreopoulos B."/>
            <person name="Barry K.W."/>
            <person name="Bonito G."/>
            <person name="Buee M."/>
            <person name="Carver A."/>
            <person name="Chen C."/>
            <person name="Cichocki N."/>
            <person name="Clum A."/>
            <person name="Culley D."/>
            <person name="Crous P.W."/>
            <person name="Fauchery L."/>
            <person name="Girlanda M."/>
            <person name="Hayes R."/>
            <person name="Keri Z."/>
            <person name="LaButti K."/>
            <person name="Lipzen A."/>
            <person name="Lombard V."/>
            <person name="Magnuson J."/>
            <person name="Maillard F."/>
            <person name="Morin E."/>
            <person name="Murat C."/>
            <person name="Nolan M."/>
            <person name="Ohm R."/>
            <person name="Pangilinan J."/>
            <person name="Pereira M."/>
            <person name="Perotto S."/>
            <person name="Peter M."/>
            <person name="Riley R."/>
            <person name="Sitrit Y."/>
            <person name="Stielow B."/>
            <person name="Szollosi G."/>
            <person name="Zifcakova L."/>
            <person name="Stursova M."/>
            <person name="Spatafora J.W."/>
            <person name="Tedersoo L."/>
            <person name="Vaario L.-M."/>
            <person name="Yamada A."/>
            <person name="Yan M."/>
            <person name="Wang P."/>
            <person name="Xu J."/>
            <person name="Bruns T."/>
            <person name="Baldrian P."/>
            <person name="Vilgalys R."/>
            <person name="Henrissat B."/>
            <person name="Grigoriev I.V."/>
            <person name="Hibbett D."/>
            <person name="Nagy L.G."/>
            <person name="Martin F.M."/>
        </authorList>
    </citation>
    <scope>NUCLEOTIDE SEQUENCE</scope>
    <source>
        <strain evidence="2">Prilba</strain>
    </source>
</reference>
<evidence type="ECO:0000256" key="1">
    <source>
        <dbReference type="SAM" id="MobiDB-lite"/>
    </source>
</evidence>
<gene>
    <name evidence="2" type="ORF">DFH94DRAFT_781243</name>
</gene>
<comment type="caution">
    <text evidence="2">The sequence shown here is derived from an EMBL/GenBank/DDBJ whole genome shotgun (WGS) entry which is preliminary data.</text>
</comment>
<organism evidence="2 3">
    <name type="scientific">Russula ochroleuca</name>
    <dbReference type="NCBI Taxonomy" id="152965"/>
    <lineage>
        <taxon>Eukaryota</taxon>
        <taxon>Fungi</taxon>
        <taxon>Dikarya</taxon>
        <taxon>Basidiomycota</taxon>
        <taxon>Agaricomycotina</taxon>
        <taxon>Agaricomycetes</taxon>
        <taxon>Russulales</taxon>
        <taxon>Russulaceae</taxon>
        <taxon>Russula</taxon>
    </lineage>
</organism>
<dbReference type="OrthoDB" id="3365698at2759"/>